<protein>
    <submittedName>
        <fullName evidence="1">Glyoxalase</fullName>
    </submittedName>
</protein>
<dbReference type="EMBL" id="CP061813">
    <property type="protein sequence ID" value="QOD60837.1"/>
    <property type="molecule type" value="Genomic_DNA"/>
</dbReference>
<keyword evidence="2" id="KW-1185">Reference proteome</keyword>
<proteinExistence type="predicted"/>
<reference evidence="1 2" key="1">
    <citation type="journal article" date="2016" name="Int. J. Syst. Evol. Microbiol.">
        <title>Polaribacter haliotis sp. nov., isolated from the gut of abalone Haliotis discus hannai.</title>
        <authorList>
            <person name="Kim Y.O."/>
            <person name="Park I.S."/>
            <person name="Park S."/>
            <person name="Nam B.H."/>
            <person name="Park J.M."/>
            <person name="Kim D.G."/>
            <person name="Yoon J.H."/>
        </authorList>
    </citation>
    <scope>NUCLEOTIDE SEQUENCE [LARGE SCALE GENOMIC DNA]</scope>
    <source>
        <strain evidence="1 2">KCTC 52418</strain>
    </source>
</reference>
<accession>A0A7L8AFU4</accession>
<dbReference type="KEGG" id="phal:H9I45_16100"/>
<dbReference type="Proteomes" id="UP000516764">
    <property type="component" value="Chromosome"/>
</dbReference>
<gene>
    <name evidence="1" type="ORF">H9I45_16100</name>
</gene>
<evidence type="ECO:0000313" key="1">
    <source>
        <dbReference type="EMBL" id="QOD60837.1"/>
    </source>
</evidence>
<dbReference type="AlphaFoldDB" id="A0A7L8AFU4"/>
<dbReference type="RefSeq" id="WP_088354105.1">
    <property type="nucleotide sequence ID" value="NZ_CP061813.1"/>
</dbReference>
<evidence type="ECO:0000313" key="2">
    <source>
        <dbReference type="Proteomes" id="UP000516764"/>
    </source>
</evidence>
<name>A0A7L8AFU4_9FLAO</name>
<dbReference type="OrthoDB" id="1271679at2"/>
<sequence length="122" mass="14419">MTKERPVISGLINEGTSEIELFQNKTLRTIIKMQHVLLIDSFKHYLQKRKIDFVVLSEQKKRSRISSVFKTDNNYKNINLGFIIGHFSKDEFDFYTINSSEINRRILQIIAQRIRDSITEIL</sequence>
<organism evidence="1 2">
    <name type="scientific">Polaribacter haliotis</name>
    <dbReference type="NCBI Taxonomy" id="1888915"/>
    <lineage>
        <taxon>Bacteria</taxon>
        <taxon>Pseudomonadati</taxon>
        <taxon>Bacteroidota</taxon>
        <taxon>Flavobacteriia</taxon>
        <taxon>Flavobacteriales</taxon>
        <taxon>Flavobacteriaceae</taxon>
    </lineage>
</organism>